<dbReference type="EMBL" id="CP020563">
    <property type="protein sequence ID" value="ARF72501.1"/>
    <property type="molecule type" value="Genomic_DNA"/>
</dbReference>
<sequence>MQERRPGRVVMLVDNTIDGDSRVQKSARAMAEAGWEVHLIGKAPSSGPDKYKIGDAQIHRLTLRRLPPRKTLRRRLSRLRYPLSYPTQDRAILKTQSIKVIWAELEMNKVASGARTGISKEPQTKQLPMLAQRAAGKLRRTTIKVRARQTTARTGSWGDQDGAWEEVERRFWSTAMGDRAWRRLDPLPLRYELSYREKIEKLKPDLIHAHDFRMIGVAARAAVRARQAGRDVKVIYDAHEFVPGLAQAKRSRKWLASQVAYEREHIGFVDAIVTVSPALAEMLETEHGLAERPEVTLNAPPKLVPGEEGERADWTTAEGARDVREACGLAPDVPLVVYCGGAAPQRCLHTIVESLQHTPDVHAAFMINNLDGDYVNSLRALAGELGVTDRIHLMPYVPYDVLVRFLSTADVGIHPLRKGPVNHEVALSTKFFEFMQARLPVVVSDVKAMSDEVTRVGNGEVFRSEDSKDLARAVGMVLNDRDRYTAAYDQPGMLDEWSWEAQAEKYVALYERLLKHLG</sequence>
<evidence type="ECO:0000256" key="1">
    <source>
        <dbReference type="ARBA" id="ARBA00021292"/>
    </source>
</evidence>
<keyword evidence="2" id="KW-0328">Glycosyltransferase</keyword>
<dbReference type="Pfam" id="PF13439">
    <property type="entry name" value="Glyco_transf_4"/>
    <property type="match status" value="1"/>
</dbReference>
<evidence type="ECO:0000313" key="6">
    <source>
        <dbReference type="EMBL" id="ARF72501.1"/>
    </source>
</evidence>
<dbReference type="PANTHER" id="PTHR12526:SF600">
    <property type="entry name" value="GLYCOSYL TRANSFERASE GROUP 1"/>
    <property type="match status" value="1"/>
</dbReference>
<evidence type="ECO:0000259" key="5">
    <source>
        <dbReference type="Pfam" id="PF13439"/>
    </source>
</evidence>
<evidence type="ECO:0000259" key="4">
    <source>
        <dbReference type="Pfam" id="PF00534"/>
    </source>
</evidence>
<dbReference type="InterPro" id="IPR001296">
    <property type="entry name" value="Glyco_trans_1"/>
</dbReference>
<dbReference type="Gene3D" id="3.40.50.2000">
    <property type="entry name" value="Glycogen Phosphorylase B"/>
    <property type="match status" value="2"/>
</dbReference>
<reference evidence="6 7" key="1">
    <citation type="submission" date="2017-04" db="EMBL/GenBank/DDBJ databases">
        <title>The complete genome sequence of Streptomyces albolongus YIM 101047, the producer of novel bafilomycins and novel odoriferous sesquiterpenoids.</title>
        <authorList>
            <person name="Yin M."/>
            <person name="Jiang Y."/>
        </authorList>
    </citation>
    <scope>NUCLEOTIDE SEQUENCE [LARGE SCALE GENOMIC DNA]</scope>
    <source>
        <strain evidence="6 7">YIM 101047</strain>
    </source>
</reference>
<dbReference type="AlphaFoldDB" id="A0ABC8BR38"/>
<feature type="domain" description="Glycosyl transferase family 1" evidence="4">
    <location>
        <begin position="329"/>
        <end position="484"/>
    </location>
</feature>
<protein>
    <recommendedName>
        <fullName evidence="1">D-inositol 3-phosphate glycosyltransferase</fullName>
    </recommendedName>
</protein>
<evidence type="ECO:0000313" key="7">
    <source>
        <dbReference type="Proteomes" id="UP000192251"/>
    </source>
</evidence>
<proteinExistence type="predicted"/>
<dbReference type="SUPFAM" id="SSF53756">
    <property type="entry name" value="UDP-Glycosyltransferase/glycogen phosphorylase"/>
    <property type="match status" value="1"/>
</dbReference>
<feature type="domain" description="Glycosyltransferase subfamily 4-like N-terminal" evidence="5">
    <location>
        <begin position="181"/>
        <end position="295"/>
    </location>
</feature>
<dbReference type="InterPro" id="IPR028098">
    <property type="entry name" value="Glyco_trans_4-like_N"/>
</dbReference>
<dbReference type="RefSeq" id="WP_084746039.1">
    <property type="nucleotide sequence ID" value="NZ_CP020563.1"/>
</dbReference>
<dbReference type="PANTHER" id="PTHR12526">
    <property type="entry name" value="GLYCOSYLTRANSFERASE"/>
    <property type="match status" value="1"/>
</dbReference>
<gene>
    <name evidence="6" type="ORF">B7C62_09635</name>
</gene>
<name>A0ABC8BR38_9ACTN</name>
<dbReference type="Pfam" id="PF00534">
    <property type="entry name" value="Glycos_transf_1"/>
    <property type="match status" value="1"/>
</dbReference>
<accession>A0ABC8BR38</accession>
<dbReference type="GO" id="GO:0016757">
    <property type="term" value="F:glycosyltransferase activity"/>
    <property type="evidence" value="ECO:0007669"/>
    <property type="project" value="UniProtKB-KW"/>
</dbReference>
<dbReference type="Proteomes" id="UP000192251">
    <property type="component" value="Chromosome"/>
</dbReference>
<dbReference type="CDD" id="cd03801">
    <property type="entry name" value="GT4_PimA-like"/>
    <property type="match status" value="1"/>
</dbReference>
<organism evidence="6 7">
    <name type="scientific">Kitasatospora albolonga</name>
    <dbReference type="NCBI Taxonomy" id="68173"/>
    <lineage>
        <taxon>Bacteria</taxon>
        <taxon>Bacillati</taxon>
        <taxon>Actinomycetota</taxon>
        <taxon>Actinomycetes</taxon>
        <taxon>Kitasatosporales</taxon>
        <taxon>Streptomycetaceae</taxon>
        <taxon>Kitasatospora</taxon>
    </lineage>
</organism>
<dbReference type="KEGG" id="kab:B7C62_09635"/>
<evidence type="ECO:0000256" key="2">
    <source>
        <dbReference type="ARBA" id="ARBA00022676"/>
    </source>
</evidence>
<keyword evidence="3" id="KW-0808">Transferase</keyword>
<evidence type="ECO:0000256" key="3">
    <source>
        <dbReference type="ARBA" id="ARBA00022679"/>
    </source>
</evidence>
<keyword evidence="7" id="KW-1185">Reference proteome</keyword>